<comment type="catalytic activity">
    <reaction evidence="7">
        <text>(R)-4'-phosphopantetheine + ATP + H(+) = 3'-dephospho-CoA + diphosphate</text>
        <dbReference type="Rhea" id="RHEA:19801"/>
        <dbReference type="ChEBI" id="CHEBI:15378"/>
        <dbReference type="ChEBI" id="CHEBI:30616"/>
        <dbReference type="ChEBI" id="CHEBI:33019"/>
        <dbReference type="ChEBI" id="CHEBI:57328"/>
        <dbReference type="ChEBI" id="CHEBI:61723"/>
        <dbReference type="EC" id="2.7.7.3"/>
    </reaction>
</comment>
<proteinExistence type="inferred from homology"/>
<dbReference type="NCBIfam" id="TIGR00125">
    <property type="entry name" value="cyt_tran_rel"/>
    <property type="match status" value="1"/>
</dbReference>
<keyword evidence="1 7" id="KW-0963">Cytoplasm</keyword>
<dbReference type="InterPro" id="IPR023540">
    <property type="entry name" value="PPAT_arch"/>
</dbReference>
<keyword evidence="4 7" id="KW-0547">Nucleotide-binding</keyword>
<comment type="similarity">
    <text evidence="7">Belongs to the eukaryotic CoaD family.</text>
</comment>
<evidence type="ECO:0000256" key="4">
    <source>
        <dbReference type="ARBA" id="ARBA00022741"/>
    </source>
</evidence>
<comment type="pathway">
    <text evidence="7">Cofactor biosynthesis; coenzyme A biosynthesis.</text>
</comment>
<keyword evidence="11" id="KW-1185">Reference proteome</keyword>
<dbReference type="NCBIfam" id="NF001985">
    <property type="entry name" value="PRK00777.1"/>
    <property type="match status" value="1"/>
</dbReference>
<name>A0ABD6DWI9_9EURY</name>
<comment type="function">
    <text evidence="7">Reversibly transfers an adenylyl group from ATP to 4'-phosphopantetheine, yielding dephospho-CoA (dPCoA) and pyrophosphate.</text>
</comment>
<keyword evidence="6 7" id="KW-0173">Coenzyme A biosynthesis</keyword>
<reference evidence="10 11" key="1">
    <citation type="journal article" date="2019" name="Int. J. Syst. Evol. Microbiol.">
        <title>The Global Catalogue of Microorganisms (GCM) 10K type strain sequencing project: providing services to taxonomists for standard genome sequencing and annotation.</title>
        <authorList>
            <consortium name="The Broad Institute Genomics Platform"/>
            <consortium name="The Broad Institute Genome Sequencing Center for Infectious Disease"/>
            <person name="Wu L."/>
            <person name="Ma J."/>
        </authorList>
    </citation>
    <scope>NUCLEOTIDE SEQUENCE [LARGE SCALE GENOMIC DNA]</scope>
    <source>
        <strain evidence="10 11">CGMCC 1.10387</strain>
    </source>
</reference>
<dbReference type="InterPro" id="IPR004821">
    <property type="entry name" value="Cyt_trans-like"/>
</dbReference>
<evidence type="ECO:0000256" key="1">
    <source>
        <dbReference type="ARBA" id="ARBA00022490"/>
    </source>
</evidence>
<feature type="region of interest" description="Disordered" evidence="8">
    <location>
        <begin position="134"/>
        <end position="168"/>
    </location>
</feature>
<keyword evidence="3 7" id="KW-0548">Nucleotidyltransferase</keyword>
<dbReference type="Gene3D" id="3.40.50.620">
    <property type="entry name" value="HUPs"/>
    <property type="match status" value="1"/>
</dbReference>
<dbReference type="AlphaFoldDB" id="A0ABD6DWI9"/>
<accession>A0ABD6DWI9</accession>
<comment type="subcellular location">
    <subcellularLocation>
        <location evidence="7">Cytoplasm</location>
    </subcellularLocation>
</comment>
<evidence type="ECO:0000256" key="6">
    <source>
        <dbReference type="ARBA" id="ARBA00022993"/>
    </source>
</evidence>
<keyword evidence="5 7" id="KW-0067">ATP-binding</keyword>
<evidence type="ECO:0000256" key="7">
    <source>
        <dbReference type="HAMAP-Rule" id="MF_00647"/>
    </source>
</evidence>
<evidence type="ECO:0000256" key="3">
    <source>
        <dbReference type="ARBA" id="ARBA00022695"/>
    </source>
</evidence>
<dbReference type="Proteomes" id="UP001597092">
    <property type="component" value="Unassembled WGS sequence"/>
</dbReference>
<keyword evidence="2 7" id="KW-0808">Transferase</keyword>
<dbReference type="Pfam" id="PF01467">
    <property type="entry name" value="CTP_transf_like"/>
    <property type="match status" value="1"/>
</dbReference>
<organism evidence="10 11">
    <name type="scientific">Halobellus litoreus</name>
    <dbReference type="NCBI Taxonomy" id="755310"/>
    <lineage>
        <taxon>Archaea</taxon>
        <taxon>Methanobacteriati</taxon>
        <taxon>Methanobacteriota</taxon>
        <taxon>Stenosarchaea group</taxon>
        <taxon>Halobacteria</taxon>
        <taxon>Halobacteriales</taxon>
        <taxon>Haloferacaceae</taxon>
        <taxon>Halobellus</taxon>
    </lineage>
</organism>
<evidence type="ECO:0000259" key="9">
    <source>
        <dbReference type="Pfam" id="PF01467"/>
    </source>
</evidence>
<dbReference type="GO" id="GO:0004595">
    <property type="term" value="F:pantetheine-phosphate adenylyltransferase activity"/>
    <property type="evidence" value="ECO:0007669"/>
    <property type="project" value="UniProtKB-UniRule"/>
</dbReference>
<dbReference type="GO" id="GO:0005524">
    <property type="term" value="F:ATP binding"/>
    <property type="evidence" value="ECO:0007669"/>
    <property type="project" value="UniProtKB-KW"/>
</dbReference>
<feature type="domain" description="Cytidyltransferase-like" evidence="9">
    <location>
        <begin position="5"/>
        <end position="142"/>
    </location>
</feature>
<protein>
    <recommendedName>
        <fullName evidence="7">Phosphopantetheine adenylyltransferase</fullName>
        <ecNumber evidence="7">2.7.7.3</ecNumber>
    </recommendedName>
    <alternativeName>
        <fullName evidence="7">Dephospho-CoA pyrophosphorylase</fullName>
    </alternativeName>
    <alternativeName>
        <fullName evidence="7">Pantetheine-phosphate adenylyltransferase</fullName>
        <shortName evidence="7">PPAT</shortName>
    </alternativeName>
</protein>
<dbReference type="GO" id="GO:0015937">
    <property type="term" value="P:coenzyme A biosynthetic process"/>
    <property type="evidence" value="ECO:0007669"/>
    <property type="project" value="UniProtKB-UniRule"/>
</dbReference>
<dbReference type="InterPro" id="IPR014729">
    <property type="entry name" value="Rossmann-like_a/b/a_fold"/>
</dbReference>
<evidence type="ECO:0000256" key="8">
    <source>
        <dbReference type="SAM" id="MobiDB-lite"/>
    </source>
</evidence>
<sequence>MHVALGGTFDPVHDGHRALFERAFELGDLTVGLTSDELAPKTRHVDRYVRAFEDRKQDLIAELQPLADAHDREFTVRRLDEPTGIATEPQFDFLIVSPETRDGGERINEIRRNRGHDPLDIEVVDHVTAEDGDRISSTRIVRGEIDRHGNLTPEREGRGPKRPTEENS</sequence>
<dbReference type="HAMAP" id="MF_00647">
    <property type="entry name" value="PPAT_arch"/>
    <property type="match status" value="1"/>
</dbReference>
<dbReference type="GO" id="GO:0005737">
    <property type="term" value="C:cytoplasm"/>
    <property type="evidence" value="ECO:0007669"/>
    <property type="project" value="UniProtKB-SubCell"/>
</dbReference>
<evidence type="ECO:0000256" key="5">
    <source>
        <dbReference type="ARBA" id="ARBA00022840"/>
    </source>
</evidence>
<dbReference type="EC" id="2.7.7.3" evidence="7"/>
<evidence type="ECO:0000256" key="2">
    <source>
        <dbReference type="ARBA" id="ARBA00022679"/>
    </source>
</evidence>
<dbReference type="EMBL" id="JBHUDP010000004">
    <property type="protein sequence ID" value="MFD1686423.1"/>
    <property type="molecule type" value="Genomic_DNA"/>
</dbReference>
<dbReference type="SUPFAM" id="SSF52374">
    <property type="entry name" value="Nucleotidylyl transferase"/>
    <property type="match status" value="1"/>
</dbReference>
<comment type="caution">
    <text evidence="10">The sequence shown here is derived from an EMBL/GenBank/DDBJ whole genome shotgun (WGS) entry which is preliminary data.</text>
</comment>
<gene>
    <name evidence="7" type="primary">coaD</name>
    <name evidence="10" type="ORF">ACFSAS_12455</name>
</gene>
<evidence type="ECO:0000313" key="11">
    <source>
        <dbReference type="Proteomes" id="UP001597092"/>
    </source>
</evidence>
<evidence type="ECO:0000313" key="10">
    <source>
        <dbReference type="EMBL" id="MFD1686423.1"/>
    </source>
</evidence>
<dbReference type="RefSeq" id="WP_256305445.1">
    <property type="nucleotide sequence ID" value="NZ_JANHAW010000001.1"/>
</dbReference>